<sequence>MTDIANKNFDLSSETPHRQSKEVITHFPTVVIKADDSIKILSNDNENDNNNSNINNSTNNLNTSNWTRENIELLRETVLDLVKETSEGIEVRYNFTHLSNILKIDKIEIYNKIIDLYRGDNSELDNDPSNKELTHAGSRAVESPLIYNDSVLESSQPVSVDSLINIGAASKLLHSRHILGRNLERNSSEDEDEDDKESEEESVEESLLEREILETNI</sequence>
<dbReference type="AlphaFoldDB" id="A0A9P7BFS2"/>
<feature type="compositionally biased region" description="Acidic residues" evidence="1">
    <location>
        <begin position="189"/>
        <end position="206"/>
    </location>
</feature>
<evidence type="ECO:0000256" key="1">
    <source>
        <dbReference type="SAM" id="MobiDB-lite"/>
    </source>
</evidence>
<feature type="region of interest" description="Disordered" evidence="1">
    <location>
        <begin position="1"/>
        <end position="20"/>
    </location>
</feature>
<feature type="compositionally biased region" description="Basic and acidic residues" evidence="1">
    <location>
        <begin position="207"/>
        <end position="217"/>
    </location>
</feature>
<evidence type="ECO:0000313" key="3">
    <source>
        <dbReference type="Proteomes" id="UP000697127"/>
    </source>
</evidence>
<gene>
    <name evidence="2" type="ORF">C6P40_000783</name>
</gene>
<dbReference type="Proteomes" id="UP000697127">
    <property type="component" value="Unassembled WGS sequence"/>
</dbReference>
<feature type="region of interest" description="Disordered" evidence="1">
    <location>
        <begin position="183"/>
        <end position="217"/>
    </location>
</feature>
<proteinExistence type="predicted"/>
<reference evidence="2" key="1">
    <citation type="submission" date="2020-11" db="EMBL/GenBank/DDBJ databases">
        <title>Kefir isolates.</title>
        <authorList>
            <person name="Marcisauskas S."/>
            <person name="Kim Y."/>
            <person name="Blasche S."/>
        </authorList>
    </citation>
    <scope>NUCLEOTIDE SEQUENCE</scope>
    <source>
        <strain evidence="2">Olga-1</strain>
    </source>
</reference>
<evidence type="ECO:0000313" key="2">
    <source>
        <dbReference type="EMBL" id="KAG0690887.1"/>
    </source>
</evidence>
<accession>A0A9P7BFS2</accession>
<comment type="caution">
    <text evidence="2">The sequence shown here is derived from an EMBL/GenBank/DDBJ whole genome shotgun (WGS) entry which is preliminary data.</text>
</comment>
<name>A0A9P7BFS2_9ASCO</name>
<protein>
    <submittedName>
        <fullName evidence="2">Uncharacterized protein</fullName>
    </submittedName>
</protein>
<dbReference type="EMBL" id="PUHW01000014">
    <property type="protein sequence ID" value="KAG0690887.1"/>
    <property type="molecule type" value="Genomic_DNA"/>
</dbReference>
<dbReference type="OrthoDB" id="10563459at2759"/>
<keyword evidence="3" id="KW-1185">Reference proteome</keyword>
<organism evidence="2 3">
    <name type="scientific">Pichia californica</name>
    <dbReference type="NCBI Taxonomy" id="460514"/>
    <lineage>
        <taxon>Eukaryota</taxon>
        <taxon>Fungi</taxon>
        <taxon>Dikarya</taxon>
        <taxon>Ascomycota</taxon>
        <taxon>Saccharomycotina</taxon>
        <taxon>Pichiomycetes</taxon>
        <taxon>Pichiales</taxon>
        <taxon>Pichiaceae</taxon>
        <taxon>Pichia</taxon>
    </lineage>
</organism>